<evidence type="ECO:0000259" key="3">
    <source>
        <dbReference type="Pfam" id="PF09323"/>
    </source>
</evidence>
<comment type="caution">
    <text evidence="5">The sequence shown here is derived from an EMBL/GenBank/DDBJ whole genome shotgun (WGS) entry which is preliminary data.</text>
</comment>
<evidence type="ECO:0000313" key="6">
    <source>
        <dbReference type="Proteomes" id="UP000634529"/>
    </source>
</evidence>
<feature type="domain" description="DUF1980" evidence="4">
    <location>
        <begin position="180"/>
        <end position="316"/>
    </location>
</feature>
<protein>
    <submittedName>
        <fullName evidence="5">TIGR03943 family protein</fullName>
    </submittedName>
</protein>
<evidence type="ECO:0000256" key="2">
    <source>
        <dbReference type="SAM" id="Phobius"/>
    </source>
</evidence>
<dbReference type="Pfam" id="PF09323">
    <property type="entry name" value="DUF1980"/>
    <property type="match status" value="1"/>
</dbReference>
<evidence type="ECO:0000259" key="4">
    <source>
        <dbReference type="Pfam" id="PF21537"/>
    </source>
</evidence>
<dbReference type="Proteomes" id="UP000634529">
    <property type="component" value="Unassembled WGS sequence"/>
</dbReference>
<evidence type="ECO:0000313" key="5">
    <source>
        <dbReference type="EMBL" id="MBD8497516.1"/>
    </source>
</evidence>
<organism evidence="5 6">
    <name type="scientific">Paenibacillus arenosi</name>
    <dbReference type="NCBI Taxonomy" id="2774142"/>
    <lineage>
        <taxon>Bacteria</taxon>
        <taxon>Bacillati</taxon>
        <taxon>Bacillota</taxon>
        <taxon>Bacilli</taxon>
        <taxon>Bacillales</taxon>
        <taxon>Paenibacillaceae</taxon>
        <taxon>Paenibacillus</taxon>
    </lineage>
</organism>
<feature type="compositionally biased region" description="Polar residues" evidence="1">
    <location>
        <begin position="114"/>
        <end position="134"/>
    </location>
</feature>
<feature type="transmembrane region" description="Helical" evidence="2">
    <location>
        <begin position="21"/>
        <end position="43"/>
    </location>
</feature>
<dbReference type="InterPro" id="IPR052955">
    <property type="entry name" value="UPF0703_membrane_permease"/>
</dbReference>
<feature type="region of interest" description="Disordered" evidence="1">
    <location>
        <begin position="114"/>
        <end position="172"/>
    </location>
</feature>
<dbReference type="PANTHER" id="PTHR40047:SF1">
    <property type="entry name" value="UPF0703 PROTEIN YCGQ"/>
    <property type="match status" value="1"/>
</dbReference>
<proteinExistence type="predicted"/>
<keyword evidence="2" id="KW-0812">Transmembrane</keyword>
<dbReference type="Pfam" id="PF21537">
    <property type="entry name" value="DUF1980_C"/>
    <property type="match status" value="1"/>
</dbReference>
<dbReference type="InterPro" id="IPR015402">
    <property type="entry name" value="DUF1980"/>
</dbReference>
<dbReference type="PANTHER" id="PTHR40047">
    <property type="entry name" value="UPF0703 PROTEIN YCGQ"/>
    <property type="match status" value="1"/>
</dbReference>
<dbReference type="InterPro" id="IPR048493">
    <property type="entry name" value="DUF1980_N"/>
</dbReference>
<feature type="domain" description="DUF1980" evidence="3">
    <location>
        <begin position="13"/>
        <end position="104"/>
    </location>
</feature>
<dbReference type="EMBL" id="JACYTN010000002">
    <property type="protein sequence ID" value="MBD8497516.1"/>
    <property type="molecule type" value="Genomic_DNA"/>
</dbReference>
<keyword evidence="2" id="KW-0472">Membrane</keyword>
<feature type="compositionally biased region" description="Polar residues" evidence="1">
    <location>
        <begin position="156"/>
        <end position="172"/>
    </location>
</feature>
<accession>A0ABR9AUF3</accession>
<keyword evidence="6" id="KW-1185">Reference proteome</keyword>
<dbReference type="NCBIfam" id="TIGR03943">
    <property type="entry name" value="TIGR03943 family putative permease subunit"/>
    <property type="match status" value="1"/>
</dbReference>
<evidence type="ECO:0000256" key="1">
    <source>
        <dbReference type="SAM" id="MobiDB-lite"/>
    </source>
</evidence>
<name>A0ABR9AUF3_9BACL</name>
<keyword evidence="2" id="KW-1133">Transmembrane helix</keyword>
<sequence length="322" mass="35591">MIVYITKQQLMPLYVAPRMEWLVKGSALVCYILGIFQVYMAAVPAKHHSPACNCTSLETKHKRGFANSLSSCSAAITLLLPFILSYIWPPMPLSSQTAALKGVQYAPSASLKQWTSGQASSPTDAGSSPKSDSTGPVYEPSNSSDQQEVEEESQSNKVGQPSQASSEPRSATNAKAPIFEADEFTQIYADLAKQLYNKEVIVVTEKQYMEIILTLDLYKEQFAGKRIRIPGFVYQDKEMEKGRFAIARFSMQCCTADASPFGILSVNKTKQNVKADEWVEGEGVLTIAKHENNQVMLLEVDTLRSIPAKEDPYVYPDLDFGS</sequence>
<dbReference type="InterPro" id="IPR048447">
    <property type="entry name" value="DUF1980_C"/>
</dbReference>
<gene>
    <name evidence="5" type="ORF">IFO66_04285</name>
</gene>
<reference evidence="5 6" key="1">
    <citation type="submission" date="2020-09" db="EMBL/GenBank/DDBJ databases">
        <title>Paenibacillus sp. CAU 1523 isolated from sand of Haeundae Beach.</title>
        <authorList>
            <person name="Kim W."/>
        </authorList>
    </citation>
    <scope>NUCLEOTIDE SEQUENCE [LARGE SCALE GENOMIC DNA]</scope>
    <source>
        <strain evidence="5 6">CAU 1523</strain>
    </source>
</reference>